<evidence type="ECO:0000256" key="1">
    <source>
        <dbReference type="SAM" id="MobiDB-lite"/>
    </source>
</evidence>
<evidence type="ECO:0000313" key="3">
    <source>
        <dbReference type="Proteomes" id="UP000255460"/>
    </source>
</evidence>
<proteinExistence type="predicted"/>
<feature type="compositionally biased region" description="Acidic residues" evidence="1">
    <location>
        <begin position="13"/>
        <end position="27"/>
    </location>
</feature>
<feature type="region of interest" description="Disordered" evidence="1">
    <location>
        <begin position="1"/>
        <end position="36"/>
    </location>
</feature>
<dbReference type="EMBL" id="UFZQ01000001">
    <property type="protein sequence ID" value="STE87969.1"/>
    <property type="molecule type" value="Genomic_DNA"/>
</dbReference>
<dbReference type="Proteomes" id="UP000255460">
    <property type="component" value="Unassembled WGS sequence"/>
</dbReference>
<accession>A0A376KZD9</accession>
<sequence length="127" mass="14036">MNTGRLPAVANPPDDDAETGDNHDDDGGDFKEREPEFQLTEDLHAHQVYGANDQHHAQYPNPVRHRREPDTHIDTKSGHIGDGDNKDFKAIGPAGNVTCQRAEVFPAHNARKSWLPGYVPTFPPAHA</sequence>
<feature type="compositionally biased region" description="Basic and acidic residues" evidence="1">
    <location>
        <begin position="67"/>
        <end position="86"/>
    </location>
</feature>
<reference evidence="2 3" key="1">
    <citation type="submission" date="2018-06" db="EMBL/GenBank/DDBJ databases">
        <authorList>
            <consortium name="Pathogen Informatics"/>
            <person name="Doyle S."/>
        </authorList>
    </citation>
    <scope>NUCLEOTIDE SEQUENCE [LARGE SCALE GENOMIC DNA]</scope>
    <source>
        <strain evidence="2 3">NCTC10418</strain>
    </source>
</reference>
<gene>
    <name evidence="2" type="ORF">NCTC10418_05660</name>
</gene>
<name>A0A376KZD9_ECOLX</name>
<organism evidence="2 3">
    <name type="scientific">Escherichia coli</name>
    <dbReference type="NCBI Taxonomy" id="562"/>
    <lineage>
        <taxon>Bacteria</taxon>
        <taxon>Pseudomonadati</taxon>
        <taxon>Pseudomonadota</taxon>
        <taxon>Gammaproteobacteria</taxon>
        <taxon>Enterobacterales</taxon>
        <taxon>Enterobacteriaceae</taxon>
        <taxon>Escherichia</taxon>
    </lineage>
</organism>
<feature type="region of interest" description="Disordered" evidence="1">
    <location>
        <begin position="53"/>
        <end position="86"/>
    </location>
</feature>
<evidence type="ECO:0000313" key="2">
    <source>
        <dbReference type="EMBL" id="STE87969.1"/>
    </source>
</evidence>
<protein>
    <submittedName>
        <fullName evidence="2">Uncharacterized protein</fullName>
    </submittedName>
</protein>
<dbReference type="AlphaFoldDB" id="A0A376KZD9"/>